<feature type="compositionally biased region" description="Polar residues" evidence="1">
    <location>
        <begin position="66"/>
        <end position="98"/>
    </location>
</feature>
<dbReference type="PANTHER" id="PTHR35792">
    <property type="entry name" value="GENERAL STRESS PROTEIN"/>
    <property type="match status" value="1"/>
</dbReference>
<dbReference type="InterPro" id="IPR052928">
    <property type="entry name" value="Desiccation-related_membrane"/>
</dbReference>
<keyword evidence="3" id="KW-1185">Reference proteome</keyword>
<organism evidence="2 3">
    <name type="scientific">Hymenobacter mucosus</name>
    <dbReference type="NCBI Taxonomy" id="1411120"/>
    <lineage>
        <taxon>Bacteria</taxon>
        <taxon>Pseudomonadati</taxon>
        <taxon>Bacteroidota</taxon>
        <taxon>Cytophagia</taxon>
        <taxon>Cytophagales</taxon>
        <taxon>Hymenobacteraceae</taxon>
        <taxon>Hymenobacter</taxon>
    </lineage>
</organism>
<proteinExistence type="predicted"/>
<name>A0A238YIY7_9BACT</name>
<feature type="region of interest" description="Disordered" evidence="1">
    <location>
        <begin position="60"/>
        <end position="122"/>
    </location>
</feature>
<evidence type="ECO:0000256" key="1">
    <source>
        <dbReference type="SAM" id="MobiDB-lite"/>
    </source>
</evidence>
<protein>
    <submittedName>
        <fullName evidence="2">YtxH-like protein</fullName>
    </submittedName>
</protein>
<accession>A0A238YIY7</accession>
<dbReference type="EMBL" id="FZNS01000005">
    <property type="protein sequence ID" value="SNR71216.1"/>
    <property type="molecule type" value="Genomic_DNA"/>
</dbReference>
<dbReference type="AlphaFoldDB" id="A0A238YIY7"/>
<dbReference type="InterPro" id="IPR024623">
    <property type="entry name" value="YtxH"/>
</dbReference>
<sequence>MQDTKGKVILSLLAGATVGAVAGLLLAPETGNETRSSLKKSASKLGDDLSKLLKDGKSRLSSLSGQATTTEQQSSDRTAADNLLSSMSATEVDTTYGSHSYDDLNSDYDGTGGDGRYSGPVH</sequence>
<dbReference type="Proteomes" id="UP000198310">
    <property type="component" value="Unassembled WGS sequence"/>
</dbReference>
<reference evidence="3" key="1">
    <citation type="submission" date="2017-06" db="EMBL/GenBank/DDBJ databases">
        <authorList>
            <person name="Varghese N."/>
            <person name="Submissions S."/>
        </authorList>
    </citation>
    <scope>NUCLEOTIDE SEQUENCE [LARGE SCALE GENOMIC DNA]</scope>
    <source>
        <strain evidence="3">DSM 28041</strain>
    </source>
</reference>
<dbReference type="PANTHER" id="PTHR35792:SF1">
    <property type="entry name" value="SLL0268 PROTEIN"/>
    <property type="match status" value="1"/>
</dbReference>
<dbReference type="RefSeq" id="WP_089333101.1">
    <property type="nucleotide sequence ID" value="NZ_FZNS01000005.1"/>
</dbReference>
<gene>
    <name evidence="2" type="ORF">SAMN06269173_105291</name>
</gene>
<evidence type="ECO:0000313" key="2">
    <source>
        <dbReference type="EMBL" id="SNR71216.1"/>
    </source>
</evidence>
<evidence type="ECO:0000313" key="3">
    <source>
        <dbReference type="Proteomes" id="UP000198310"/>
    </source>
</evidence>
<dbReference type="Pfam" id="PF12732">
    <property type="entry name" value="YtxH"/>
    <property type="match status" value="1"/>
</dbReference>